<comment type="caution">
    <text evidence="2">The sequence shown here is derived from an EMBL/GenBank/DDBJ whole genome shotgun (WGS) entry which is preliminary data.</text>
</comment>
<accession>A0A4Z2FQW6</accession>
<name>A0A4Z2FQW6_9TELE</name>
<dbReference type="AlphaFoldDB" id="A0A4Z2FQW6"/>
<gene>
    <name evidence="2" type="ORF">EYF80_046604</name>
</gene>
<reference evidence="2 3" key="1">
    <citation type="submission" date="2019-03" db="EMBL/GenBank/DDBJ databases">
        <title>First draft genome of Liparis tanakae, snailfish: a comprehensive survey of snailfish specific genes.</title>
        <authorList>
            <person name="Kim W."/>
            <person name="Song I."/>
            <person name="Jeong J.-H."/>
            <person name="Kim D."/>
            <person name="Kim S."/>
            <person name="Ryu S."/>
            <person name="Song J.Y."/>
            <person name="Lee S.K."/>
        </authorList>
    </citation>
    <scope>NUCLEOTIDE SEQUENCE [LARGE SCALE GENOMIC DNA]</scope>
    <source>
        <tissue evidence="2">Muscle</tissue>
    </source>
</reference>
<feature type="region of interest" description="Disordered" evidence="1">
    <location>
        <begin position="32"/>
        <end position="55"/>
    </location>
</feature>
<proteinExistence type="predicted"/>
<evidence type="ECO:0000256" key="1">
    <source>
        <dbReference type="SAM" id="MobiDB-lite"/>
    </source>
</evidence>
<feature type="region of interest" description="Disordered" evidence="1">
    <location>
        <begin position="106"/>
        <end position="155"/>
    </location>
</feature>
<organism evidence="2 3">
    <name type="scientific">Liparis tanakae</name>
    <name type="common">Tanaka's snailfish</name>
    <dbReference type="NCBI Taxonomy" id="230148"/>
    <lineage>
        <taxon>Eukaryota</taxon>
        <taxon>Metazoa</taxon>
        <taxon>Chordata</taxon>
        <taxon>Craniata</taxon>
        <taxon>Vertebrata</taxon>
        <taxon>Euteleostomi</taxon>
        <taxon>Actinopterygii</taxon>
        <taxon>Neopterygii</taxon>
        <taxon>Teleostei</taxon>
        <taxon>Neoteleostei</taxon>
        <taxon>Acanthomorphata</taxon>
        <taxon>Eupercaria</taxon>
        <taxon>Perciformes</taxon>
        <taxon>Cottioidei</taxon>
        <taxon>Cottales</taxon>
        <taxon>Liparidae</taxon>
        <taxon>Liparis</taxon>
    </lineage>
</organism>
<sequence length="232" mass="25487">MYRRSAICMHIKKIPDIPVVAGAWLGSAEANKASAEPNHAPATTAPSSRPGAELGGVDVNIPKEELPTLSISTVFRACGLCLAFSFLLTDSTCMKTRRVDEHLAHVPVEDPHPGPVQGQRAVLPSEHLSRTQRSVQEEEGRKGGREGGRKEGRKGGVVSLRQGYHISIMAALKGTQYVSGLKDWILSWRSTQKPSVGVWHGPNEIRDESRLPYLPWKYLVWNLRSRPAEGRG</sequence>
<dbReference type="EMBL" id="SRLO01000982">
    <property type="protein sequence ID" value="TNN43193.1"/>
    <property type="molecule type" value="Genomic_DNA"/>
</dbReference>
<evidence type="ECO:0000313" key="3">
    <source>
        <dbReference type="Proteomes" id="UP000314294"/>
    </source>
</evidence>
<evidence type="ECO:0000313" key="2">
    <source>
        <dbReference type="EMBL" id="TNN43193.1"/>
    </source>
</evidence>
<feature type="compositionally biased region" description="Basic and acidic residues" evidence="1">
    <location>
        <begin position="135"/>
        <end position="154"/>
    </location>
</feature>
<keyword evidence="3" id="KW-1185">Reference proteome</keyword>
<dbReference type="OrthoDB" id="430051at2759"/>
<dbReference type="Proteomes" id="UP000314294">
    <property type="component" value="Unassembled WGS sequence"/>
</dbReference>
<protein>
    <submittedName>
        <fullName evidence="2">Uncharacterized protein</fullName>
    </submittedName>
</protein>